<organism evidence="2 3">
    <name type="scientific">Pseudomonas jinjuensis</name>
    <dbReference type="NCBI Taxonomy" id="198616"/>
    <lineage>
        <taxon>Bacteria</taxon>
        <taxon>Pseudomonadati</taxon>
        <taxon>Pseudomonadota</taxon>
        <taxon>Gammaproteobacteria</taxon>
        <taxon>Pseudomonadales</taxon>
        <taxon>Pseudomonadaceae</taxon>
        <taxon>Pseudomonas</taxon>
    </lineage>
</organism>
<accession>A0A1H0D1D1</accession>
<keyword evidence="3" id="KW-1185">Reference proteome</keyword>
<proteinExistence type="predicted"/>
<gene>
    <name evidence="2" type="ORF">SAMN05216193_104102</name>
</gene>
<dbReference type="InterPro" id="IPR014914">
    <property type="entry name" value="RES_dom"/>
</dbReference>
<name>A0A1H0D1D1_9PSED</name>
<evidence type="ECO:0000259" key="1">
    <source>
        <dbReference type="SMART" id="SM00953"/>
    </source>
</evidence>
<dbReference type="RefSeq" id="WP_084311930.1">
    <property type="nucleotide sequence ID" value="NZ_FNIJ01000004.1"/>
</dbReference>
<dbReference type="Pfam" id="PF08808">
    <property type="entry name" value="RES"/>
    <property type="match status" value="1"/>
</dbReference>
<evidence type="ECO:0000313" key="3">
    <source>
        <dbReference type="Proteomes" id="UP000242957"/>
    </source>
</evidence>
<reference evidence="3" key="1">
    <citation type="submission" date="2016-10" db="EMBL/GenBank/DDBJ databases">
        <authorList>
            <person name="Varghese N."/>
            <person name="Submissions S."/>
        </authorList>
    </citation>
    <scope>NUCLEOTIDE SEQUENCE [LARGE SCALE GENOMIC DNA]</scope>
    <source>
        <strain evidence="3">JCM 21621</strain>
    </source>
</reference>
<feature type="domain" description="RES" evidence="1">
    <location>
        <begin position="14"/>
        <end position="140"/>
    </location>
</feature>
<dbReference type="STRING" id="198616.SAMN05216193_104102"/>
<sequence length="156" mass="17292">MRAWRVSKARRARDLSGQGAAIEGGRWNEQEIPAVYMGLTPAICCLETFVHTNARPSVPLKITCFELPDDPGLYLEPRPDELPAGWSSLPADRPSMSFGSDWLNAASHLGLIVPSAVLPLERNIVLNPRHPAIHQVAVVDVFDFAYDERMFLSRNG</sequence>
<dbReference type="AlphaFoldDB" id="A0A1H0D1D1"/>
<dbReference type="Proteomes" id="UP000242957">
    <property type="component" value="Unassembled WGS sequence"/>
</dbReference>
<dbReference type="SMART" id="SM00953">
    <property type="entry name" value="RES"/>
    <property type="match status" value="1"/>
</dbReference>
<dbReference type="OrthoDB" id="9789501at2"/>
<protein>
    <submittedName>
        <fullName evidence="2">RES domain-containing protein</fullName>
    </submittedName>
</protein>
<evidence type="ECO:0000313" key="2">
    <source>
        <dbReference type="EMBL" id="SDN63997.1"/>
    </source>
</evidence>
<dbReference type="EMBL" id="FNIJ01000004">
    <property type="protein sequence ID" value="SDN63997.1"/>
    <property type="molecule type" value="Genomic_DNA"/>
</dbReference>